<dbReference type="EnsemblMetazoa" id="AMIN000981-RA">
    <property type="protein sequence ID" value="AMIN000981-PA"/>
    <property type="gene ID" value="AMIN000981"/>
</dbReference>
<protein>
    <submittedName>
        <fullName evidence="2">Uncharacterized protein</fullName>
    </submittedName>
</protein>
<dbReference type="STRING" id="112268.A0A182VSE0"/>
<name>A0A182VSE0_9DIPT</name>
<evidence type="ECO:0000313" key="3">
    <source>
        <dbReference type="Proteomes" id="UP000075920"/>
    </source>
</evidence>
<feature type="compositionally biased region" description="Low complexity" evidence="1">
    <location>
        <begin position="33"/>
        <end position="46"/>
    </location>
</feature>
<feature type="compositionally biased region" description="Low complexity" evidence="1">
    <location>
        <begin position="246"/>
        <end position="284"/>
    </location>
</feature>
<organism evidence="2 3">
    <name type="scientific">Anopheles minimus</name>
    <dbReference type="NCBI Taxonomy" id="112268"/>
    <lineage>
        <taxon>Eukaryota</taxon>
        <taxon>Metazoa</taxon>
        <taxon>Ecdysozoa</taxon>
        <taxon>Arthropoda</taxon>
        <taxon>Hexapoda</taxon>
        <taxon>Insecta</taxon>
        <taxon>Pterygota</taxon>
        <taxon>Neoptera</taxon>
        <taxon>Endopterygota</taxon>
        <taxon>Diptera</taxon>
        <taxon>Nematocera</taxon>
        <taxon>Culicoidea</taxon>
        <taxon>Culicidae</taxon>
        <taxon>Anophelinae</taxon>
        <taxon>Anopheles</taxon>
    </lineage>
</organism>
<sequence>MATATHHHRRKSFPLKGTSPVCQTPSPSPICPSPDSSTTSFENGSNNNGGMVSNIPLCGPFPLAATTSSGSGRITPKFFLTKLTGIPSPGATICSMAPFGTISTMSFGGNSASSSGCSTPTGTTNPIGSLGGGNAALMMDCGVSSSTGGGGTECRDTTMEVSHTVGGNMYEDRSMAVDRETSGSGRTKEVVNSDSIKMACDESETNISDNQRPRRLIIGPSVAISASRELREQVLKSALDPDAAGSCNSNSSNSSSTSSNSSNSSSTTSDSNNSANTNSSRMSSLAGSGPGGNAIDSSSNTSTTSSVDTGGGAAVASGGTAATATICPSLTSFPMMAIPSSLAEIAES</sequence>
<evidence type="ECO:0000313" key="2">
    <source>
        <dbReference type="EnsemblMetazoa" id="AMIN000981-PA"/>
    </source>
</evidence>
<keyword evidence="3" id="KW-1185">Reference proteome</keyword>
<reference evidence="2" key="2">
    <citation type="submission" date="2020-05" db="UniProtKB">
        <authorList>
            <consortium name="EnsemblMetazoa"/>
        </authorList>
    </citation>
    <scope>IDENTIFICATION</scope>
    <source>
        <strain evidence="2">MINIMUS1</strain>
    </source>
</reference>
<evidence type="ECO:0000256" key="1">
    <source>
        <dbReference type="SAM" id="MobiDB-lite"/>
    </source>
</evidence>
<feature type="compositionally biased region" description="Basic residues" evidence="1">
    <location>
        <begin position="1"/>
        <end position="13"/>
    </location>
</feature>
<feature type="region of interest" description="Disordered" evidence="1">
    <location>
        <begin position="241"/>
        <end position="318"/>
    </location>
</feature>
<dbReference type="Proteomes" id="UP000075920">
    <property type="component" value="Unassembled WGS sequence"/>
</dbReference>
<feature type="compositionally biased region" description="Low complexity" evidence="1">
    <location>
        <begin position="297"/>
        <end position="306"/>
    </location>
</feature>
<proteinExistence type="predicted"/>
<feature type="region of interest" description="Disordered" evidence="1">
    <location>
        <begin position="1"/>
        <end position="46"/>
    </location>
</feature>
<reference evidence="3" key="1">
    <citation type="submission" date="2013-03" db="EMBL/GenBank/DDBJ databases">
        <title>The Genome Sequence of Anopheles minimus MINIMUS1.</title>
        <authorList>
            <consortium name="The Broad Institute Genomics Platform"/>
            <person name="Neafsey D.E."/>
            <person name="Walton C."/>
            <person name="Walker B."/>
            <person name="Young S.K."/>
            <person name="Zeng Q."/>
            <person name="Gargeya S."/>
            <person name="Fitzgerald M."/>
            <person name="Haas B."/>
            <person name="Abouelleil A."/>
            <person name="Allen A.W."/>
            <person name="Alvarado L."/>
            <person name="Arachchi H.M."/>
            <person name="Berlin A.M."/>
            <person name="Chapman S.B."/>
            <person name="Gainer-Dewar J."/>
            <person name="Goldberg J."/>
            <person name="Griggs A."/>
            <person name="Gujja S."/>
            <person name="Hansen M."/>
            <person name="Howarth C."/>
            <person name="Imamovic A."/>
            <person name="Ireland A."/>
            <person name="Larimer J."/>
            <person name="McCowan C."/>
            <person name="Murphy C."/>
            <person name="Pearson M."/>
            <person name="Poon T.W."/>
            <person name="Priest M."/>
            <person name="Roberts A."/>
            <person name="Saif S."/>
            <person name="Shea T."/>
            <person name="Sisk P."/>
            <person name="Sykes S."/>
            <person name="Wortman J."/>
            <person name="Nusbaum C."/>
            <person name="Birren B."/>
        </authorList>
    </citation>
    <scope>NUCLEOTIDE SEQUENCE [LARGE SCALE GENOMIC DNA]</scope>
    <source>
        <strain evidence="3">MINIMUS1</strain>
    </source>
</reference>
<dbReference type="VEuPathDB" id="VectorBase:AMIN000981"/>
<dbReference type="AlphaFoldDB" id="A0A182VSE0"/>
<accession>A0A182VSE0</accession>